<keyword evidence="3" id="KW-1185">Reference proteome</keyword>
<feature type="transmembrane region" description="Helical" evidence="1">
    <location>
        <begin position="119"/>
        <end position="135"/>
    </location>
</feature>
<keyword evidence="1" id="KW-0812">Transmembrane</keyword>
<dbReference type="AlphaFoldDB" id="A0A346NNE5"/>
<keyword evidence="1" id="KW-0472">Membrane</keyword>
<organism evidence="2 3">
    <name type="scientific">Salinimonas sediminis</name>
    <dbReference type="NCBI Taxonomy" id="2303538"/>
    <lineage>
        <taxon>Bacteria</taxon>
        <taxon>Pseudomonadati</taxon>
        <taxon>Pseudomonadota</taxon>
        <taxon>Gammaproteobacteria</taxon>
        <taxon>Alteromonadales</taxon>
        <taxon>Alteromonadaceae</taxon>
        <taxon>Alteromonas/Salinimonas group</taxon>
        <taxon>Salinimonas</taxon>
    </lineage>
</organism>
<feature type="transmembrane region" description="Helical" evidence="1">
    <location>
        <begin position="52"/>
        <end position="74"/>
    </location>
</feature>
<sequence length="207" mass="24734">MQHQAKARFITAPPRLSLLEGLLVFCTAGLYLPIWFYLAVRDIKRITDDDLFPLAWTLVPLIFVVQPYALIWFSRYLRRAEKRLNIRRWPIIFEYMWMMVFFGCGVFFAAASIFEIETITKMLVSVLSIVNFMLMHKRLNRLRRRCQNEAIAIRHKGYNSMEWIVVLIFTPLIFGLFLYTYINSELHENLRSKQIFKQKQAIEQQQD</sequence>
<evidence type="ECO:0000313" key="2">
    <source>
        <dbReference type="EMBL" id="AXR07052.1"/>
    </source>
</evidence>
<keyword evidence="1" id="KW-1133">Transmembrane helix</keyword>
<dbReference type="KEGG" id="salm:D0Y50_12245"/>
<dbReference type="EMBL" id="CP031769">
    <property type="protein sequence ID" value="AXR07052.1"/>
    <property type="molecule type" value="Genomic_DNA"/>
</dbReference>
<protein>
    <recommendedName>
        <fullName evidence="4">DUF4234 domain-containing protein</fullName>
    </recommendedName>
</protein>
<name>A0A346NNE5_9ALTE</name>
<reference evidence="2 3" key="1">
    <citation type="submission" date="2018-08" db="EMBL/GenBank/DDBJ databases">
        <title>Salinimonas sediminis sp. nov., a piezophilic bacterium isolated from a deep-sea sediment sample from the New Britain Trench.</title>
        <authorList>
            <person name="Cao J."/>
        </authorList>
    </citation>
    <scope>NUCLEOTIDE SEQUENCE [LARGE SCALE GENOMIC DNA]</scope>
    <source>
        <strain evidence="2 3">N102</strain>
    </source>
</reference>
<feature type="transmembrane region" description="Helical" evidence="1">
    <location>
        <begin position="163"/>
        <end position="182"/>
    </location>
</feature>
<feature type="transmembrane region" description="Helical" evidence="1">
    <location>
        <begin position="95"/>
        <end position="113"/>
    </location>
</feature>
<dbReference type="Proteomes" id="UP000262073">
    <property type="component" value="Chromosome"/>
</dbReference>
<dbReference type="OrthoDB" id="5830026at2"/>
<evidence type="ECO:0000256" key="1">
    <source>
        <dbReference type="SAM" id="Phobius"/>
    </source>
</evidence>
<dbReference type="RefSeq" id="WP_117317205.1">
    <property type="nucleotide sequence ID" value="NZ_CP031769.1"/>
</dbReference>
<proteinExistence type="predicted"/>
<accession>A0A346NNE5</accession>
<gene>
    <name evidence="2" type="ORF">D0Y50_12245</name>
</gene>
<evidence type="ECO:0000313" key="3">
    <source>
        <dbReference type="Proteomes" id="UP000262073"/>
    </source>
</evidence>
<evidence type="ECO:0008006" key="4">
    <source>
        <dbReference type="Google" id="ProtNLM"/>
    </source>
</evidence>
<feature type="transmembrane region" description="Helical" evidence="1">
    <location>
        <begin position="21"/>
        <end position="40"/>
    </location>
</feature>